<dbReference type="InterPro" id="IPR007577">
    <property type="entry name" value="GlycoTrfase_DXD_sugar-bd_CS"/>
</dbReference>
<dbReference type="Pfam" id="PF04572">
    <property type="entry name" value="Gb3_synth"/>
    <property type="match status" value="1"/>
</dbReference>
<keyword evidence="6 7" id="KW-0472">Membrane</keyword>
<dbReference type="GO" id="GO:0006493">
    <property type="term" value="P:protein O-linked glycosylation"/>
    <property type="evidence" value="ECO:0007669"/>
    <property type="project" value="TreeGrafter"/>
</dbReference>
<sequence>RAPVMKICDRRGLLCDLMKIFVALLIVSICAIAYIILVRDQSPKHALAKYFSNHSVSWKKPHPATNPGIMFVQTSDERNPSELAMCAIESAAKMNPDQIVYYFMKGFNGNFSAHKEPQHKDILSLSSIKNVVIMPLNLEELFNNTRLAGWYKKVDYTKEMYWIHVLSDACRIALLWKYGGVYLDTDIISLKPLKLHNFSFICSQSKNYANGAALGFNHNHPFANMCITDYVESYNGEIWGHQGPDLITRMLKKWCNTDDLDMFLNKECKGIFYLSSNWFYPVPYTNWEKYFEKGRWDKDSYAIQSEFSKTNGVHIWNFLSNSHKDPIKGSRSLLDYFFSNYCPMTYALL</sequence>
<keyword evidence="7" id="KW-0812">Transmembrane</keyword>
<keyword evidence="3" id="KW-0328">Glycosyltransferase</keyword>
<name>A0A401NN25_SCYTO</name>
<comment type="similarity">
    <text evidence="2">Belongs to the glycosyltransferase 32 family.</text>
</comment>
<dbReference type="InterPro" id="IPR007652">
    <property type="entry name" value="A1-4-GlycosylTfrase_dom"/>
</dbReference>
<evidence type="ECO:0000256" key="7">
    <source>
        <dbReference type="SAM" id="Phobius"/>
    </source>
</evidence>
<evidence type="ECO:0000256" key="4">
    <source>
        <dbReference type="ARBA" id="ARBA00022679"/>
    </source>
</evidence>
<feature type="non-terminal residue" evidence="9">
    <location>
        <position position="1"/>
    </location>
</feature>
<keyword evidence="5" id="KW-0333">Golgi apparatus</keyword>
<organism evidence="9 10">
    <name type="scientific">Scyliorhinus torazame</name>
    <name type="common">Cloudy catshark</name>
    <name type="synonym">Catulus torazame</name>
    <dbReference type="NCBI Taxonomy" id="75743"/>
    <lineage>
        <taxon>Eukaryota</taxon>
        <taxon>Metazoa</taxon>
        <taxon>Chordata</taxon>
        <taxon>Craniata</taxon>
        <taxon>Vertebrata</taxon>
        <taxon>Chondrichthyes</taxon>
        <taxon>Elasmobranchii</taxon>
        <taxon>Galeomorphii</taxon>
        <taxon>Galeoidea</taxon>
        <taxon>Carcharhiniformes</taxon>
        <taxon>Scyliorhinidae</taxon>
        <taxon>Scyliorhinus</taxon>
    </lineage>
</organism>
<comment type="subcellular location">
    <subcellularLocation>
        <location evidence="1">Golgi apparatus membrane</location>
        <topology evidence="1">Single-pass type II membrane protein</topology>
    </subcellularLocation>
</comment>
<evidence type="ECO:0000256" key="2">
    <source>
        <dbReference type="ARBA" id="ARBA00009003"/>
    </source>
</evidence>
<reference evidence="9 10" key="1">
    <citation type="journal article" date="2018" name="Nat. Ecol. Evol.">
        <title>Shark genomes provide insights into elasmobranch evolution and the origin of vertebrates.</title>
        <authorList>
            <person name="Hara Y"/>
            <person name="Yamaguchi K"/>
            <person name="Onimaru K"/>
            <person name="Kadota M"/>
            <person name="Koyanagi M"/>
            <person name="Keeley SD"/>
            <person name="Tatsumi K"/>
            <person name="Tanaka K"/>
            <person name="Motone F"/>
            <person name="Kageyama Y"/>
            <person name="Nozu R"/>
            <person name="Adachi N"/>
            <person name="Nishimura O"/>
            <person name="Nakagawa R"/>
            <person name="Tanegashima C"/>
            <person name="Kiyatake I"/>
            <person name="Matsumoto R"/>
            <person name="Murakumo K"/>
            <person name="Nishida K"/>
            <person name="Terakita A"/>
            <person name="Kuratani S"/>
            <person name="Sato K"/>
            <person name="Hyodo S Kuraku.S."/>
        </authorList>
    </citation>
    <scope>NUCLEOTIDE SEQUENCE [LARGE SCALE GENOMIC DNA]</scope>
</reference>
<protein>
    <recommendedName>
        <fullName evidence="8">Alpha 1,4-glycosyltransferase domain-containing protein</fullName>
    </recommendedName>
</protein>
<evidence type="ECO:0000256" key="6">
    <source>
        <dbReference type="ARBA" id="ARBA00023136"/>
    </source>
</evidence>
<dbReference type="InterPro" id="IPR051981">
    <property type="entry name" value="Glycosyltransf_32"/>
</dbReference>
<dbReference type="OrthoDB" id="407609at2759"/>
<accession>A0A401NN25</accession>
<dbReference type="STRING" id="75743.A0A401NN25"/>
<dbReference type="OMA" id="RQVCAIE"/>
<dbReference type="AlphaFoldDB" id="A0A401NN25"/>
<evidence type="ECO:0000256" key="3">
    <source>
        <dbReference type="ARBA" id="ARBA00022676"/>
    </source>
</evidence>
<dbReference type="GO" id="GO:0000139">
    <property type="term" value="C:Golgi membrane"/>
    <property type="evidence" value="ECO:0007669"/>
    <property type="project" value="UniProtKB-SubCell"/>
</dbReference>
<dbReference type="Gene3D" id="3.90.550.20">
    <property type="match status" value="1"/>
</dbReference>
<proteinExistence type="inferred from homology"/>
<evidence type="ECO:0000256" key="5">
    <source>
        <dbReference type="ARBA" id="ARBA00023034"/>
    </source>
</evidence>
<dbReference type="PANTHER" id="PTHR12042:SF16">
    <property type="entry name" value="ALPHA-1,4-N-ACETYLGLUCOSAMINYLTRANSFERASE"/>
    <property type="match status" value="1"/>
</dbReference>
<evidence type="ECO:0000313" key="10">
    <source>
        <dbReference type="Proteomes" id="UP000288216"/>
    </source>
</evidence>
<keyword evidence="7" id="KW-1133">Transmembrane helix</keyword>
<dbReference type="EMBL" id="BFAA01006513">
    <property type="protein sequence ID" value="GCB62273.1"/>
    <property type="molecule type" value="Genomic_DNA"/>
</dbReference>
<evidence type="ECO:0000259" key="8">
    <source>
        <dbReference type="Pfam" id="PF04572"/>
    </source>
</evidence>
<evidence type="ECO:0000256" key="1">
    <source>
        <dbReference type="ARBA" id="ARBA00004323"/>
    </source>
</evidence>
<dbReference type="PANTHER" id="PTHR12042">
    <property type="entry name" value="LACTOSYLCERAMIDE 4-ALPHA-GALACTOSYLTRANSFERASE ALPHA- 1,4-GALACTOSYLTRANSFERASE"/>
    <property type="match status" value="1"/>
</dbReference>
<keyword evidence="4" id="KW-0808">Transferase</keyword>
<dbReference type="InterPro" id="IPR029044">
    <property type="entry name" value="Nucleotide-diphossugar_trans"/>
</dbReference>
<gene>
    <name evidence="9" type="ORF">scyTo_0013047</name>
</gene>
<dbReference type="GO" id="GO:0008375">
    <property type="term" value="F:acetylglucosaminyltransferase activity"/>
    <property type="evidence" value="ECO:0007669"/>
    <property type="project" value="TreeGrafter"/>
</dbReference>
<comment type="caution">
    <text evidence="9">The sequence shown here is derived from an EMBL/GenBank/DDBJ whole genome shotgun (WGS) entry which is preliminary data.</text>
</comment>
<dbReference type="Pfam" id="PF04488">
    <property type="entry name" value="Gly_transf_sug"/>
    <property type="match status" value="1"/>
</dbReference>
<dbReference type="SUPFAM" id="SSF53448">
    <property type="entry name" value="Nucleotide-diphospho-sugar transferases"/>
    <property type="match status" value="1"/>
</dbReference>
<dbReference type="Proteomes" id="UP000288216">
    <property type="component" value="Unassembled WGS sequence"/>
</dbReference>
<keyword evidence="10" id="KW-1185">Reference proteome</keyword>
<feature type="transmembrane region" description="Helical" evidence="7">
    <location>
        <begin position="20"/>
        <end position="37"/>
    </location>
</feature>
<evidence type="ECO:0000313" key="9">
    <source>
        <dbReference type="EMBL" id="GCB62273.1"/>
    </source>
</evidence>
<feature type="domain" description="Alpha 1,4-glycosyltransferase" evidence="8">
    <location>
        <begin position="216"/>
        <end position="348"/>
    </location>
</feature>